<feature type="region of interest" description="Disordered" evidence="1">
    <location>
        <begin position="1"/>
        <end position="27"/>
    </location>
</feature>
<sequence>MNIADEPGSSGIPARGEKGSKVVTDETSEVVPYSKSTARLETSVMLGWSYRALQRCRLATGLTSLYLEGVHPHLRDGRVDFFVFNLTTLNRDSNLDIPVIGSHCESSALDQVATEAVHPTEIRTSISPSSAVELNTTSALANYATEAVGVVSLIS</sequence>
<proteinExistence type="predicted"/>
<gene>
    <name evidence="2" type="ORF">TTEB3V08_LOCUS1857</name>
</gene>
<organism evidence="2">
    <name type="scientific">Timema tahoe</name>
    <dbReference type="NCBI Taxonomy" id="61484"/>
    <lineage>
        <taxon>Eukaryota</taxon>
        <taxon>Metazoa</taxon>
        <taxon>Ecdysozoa</taxon>
        <taxon>Arthropoda</taxon>
        <taxon>Hexapoda</taxon>
        <taxon>Insecta</taxon>
        <taxon>Pterygota</taxon>
        <taxon>Neoptera</taxon>
        <taxon>Polyneoptera</taxon>
        <taxon>Phasmatodea</taxon>
        <taxon>Timematodea</taxon>
        <taxon>Timematoidea</taxon>
        <taxon>Timematidae</taxon>
        <taxon>Timema</taxon>
    </lineage>
</organism>
<dbReference type="EMBL" id="OE000407">
    <property type="protein sequence ID" value="CAD7453728.1"/>
    <property type="molecule type" value="Genomic_DNA"/>
</dbReference>
<protein>
    <submittedName>
        <fullName evidence="2">Uncharacterized protein</fullName>
    </submittedName>
</protein>
<evidence type="ECO:0000313" key="2">
    <source>
        <dbReference type="EMBL" id="CAD7453728.1"/>
    </source>
</evidence>
<reference evidence="2" key="1">
    <citation type="submission" date="2020-11" db="EMBL/GenBank/DDBJ databases">
        <authorList>
            <person name="Tran Van P."/>
        </authorList>
    </citation>
    <scope>NUCLEOTIDE SEQUENCE</scope>
</reference>
<evidence type="ECO:0000256" key="1">
    <source>
        <dbReference type="SAM" id="MobiDB-lite"/>
    </source>
</evidence>
<name>A0A7R9FJT7_9NEOP</name>
<accession>A0A7R9FJT7</accession>
<feature type="compositionally biased region" description="Basic and acidic residues" evidence="1">
    <location>
        <begin position="15"/>
        <end position="24"/>
    </location>
</feature>
<dbReference type="AlphaFoldDB" id="A0A7R9FJT7"/>